<name>A0A381RXC7_9ZZZZ</name>
<evidence type="ECO:0000313" key="1">
    <source>
        <dbReference type="EMBL" id="SUZ96492.1"/>
    </source>
</evidence>
<dbReference type="AlphaFoldDB" id="A0A381RXC7"/>
<organism evidence="1">
    <name type="scientific">marine metagenome</name>
    <dbReference type="NCBI Taxonomy" id="408172"/>
    <lineage>
        <taxon>unclassified sequences</taxon>
        <taxon>metagenomes</taxon>
        <taxon>ecological metagenomes</taxon>
    </lineage>
</organism>
<reference evidence="1" key="1">
    <citation type="submission" date="2018-05" db="EMBL/GenBank/DDBJ databases">
        <authorList>
            <person name="Lanie J.A."/>
            <person name="Ng W.-L."/>
            <person name="Kazmierczak K.M."/>
            <person name="Andrzejewski T.M."/>
            <person name="Davidsen T.M."/>
            <person name="Wayne K.J."/>
            <person name="Tettelin H."/>
            <person name="Glass J.I."/>
            <person name="Rusch D."/>
            <person name="Podicherti R."/>
            <person name="Tsui H.-C.T."/>
            <person name="Winkler M.E."/>
        </authorList>
    </citation>
    <scope>NUCLEOTIDE SEQUENCE</scope>
</reference>
<gene>
    <name evidence="1" type="ORF">METZ01_LOCUS49346</name>
</gene>
<protein>
    <submittedName>
        <fullName evidence="1">Uncharacterized protein</fullName>
    </submittedName>
</protein>
<sequence>MKRSLLVLLILSFLPAQVKWYQGNLKGIRDLSIRINLDGLTDEPWEQKILNFIELSFAQTEISVDQEIPIPRLVVDIYAIDSRAEEVSSYMINYSVYDYGISESEYIRSLEDTVITRKLRTYKVYEREMLGQSTSEKIQLDIEKAVMGQTAVFIDQWFRDNPFRQF</sequence>
<accession>A0A381RXC7</accession>
<dbReference type="EMBL" id="UINC01002421">
    <property type="protein sequence ID" value="SUZ96492.1"/>
    <property type="molecule type" value="Genomic_DNA"/>
</dbReference>
<proteinExistence type="predicted"/>